<evidence type="ECO:0000313" key="3">
    <source>
        <dbReference type="RefSeq" id="XP_017032729.1"/>
    </source>
</evidence>
<reference evidence="2" key="1">
    <citation type="submission" date="2025-05" db="UniProtKB">
        <authorList>
            <consortium name="RefSeq"/>
        </authorList>
    </citation>
    <scope>NUCLEOTIDE SEQUENCE [LARGE SCALE GENOMIC DNA]</scope>
    <source>
        <strain evidence="2">14028-0561.14</strain>
    </source>
</reference>
<name>A0A6P4JCF0_DROKI</name>
<dbReference type="OMA" id="RMSNEIM"/>
<feature type="chain" id="PRO_5027714461" evidence="1">
    <location>
        <begin position="23"/>
        <end position="114"/>
    </location>
</feature>
<dbReference type="RefSeq" id="XP_017032729.1">
    <property type="nucleotide sequence ID" value="XM_017177240.3"/>
</dbReference>
<sequence length="114" mass="13157">MSSSKLALLILVVACLILIAWARPRSRSSMYNEVTSLPAERQLSNEILDQISPMRKPSKRHFFLKRKMTMQRSPFLDRFYNMPQPEIAPGGANYFGNDVLPLSTYEILEPESFY</sequence>
<feature type="signal peptide" evidence="1">
    <location>
        <begin position="1"/>
        <end position="22"/>
    </location>
</feature>
<evidence type="ECO:0000313" key="2">
    <source>
        <dbReference type="Proteomes" id="UP001652661"/>
    </source>
</evidence>
<dbReference type="GeneID" id="108081996"/>
<dbReference type="OrthoDB" id="7834111at2759"/>
<dbReference type="Proteomes" id="UP001652661">
    <property type="component" value="Chromosome 2L"/>
</dbReference>
<keyword evidence="2" id="KW-1185">Reference proteome</keyword>
<protein>
    <submittedName>
        <fullName evidence="3">Uncharacterized protein</fullName>
    </submittedName>
</protein>
<keyword evidence="1" id="KW-0732">Signal</keyword>
<reference evidence="3" key="2">
    <citation type="submission" date="2025-08" db="UniProtKB">
        <authorList>
            <consortium name="RefSeq"/>
        </authorList>
    </citation>
    <scope>IDENTIFICATION</scope>
    <source>
        <strain evidence="3">14028-0561.14</strain>
        <tissue evidence="3">Whole fly</tissue>
    </source>
</reference>
<accession>A0A6P4JCF0</accession>
<gene>
    <name evidence="3" type="primary">LOC108081996</name>
</gene>
<dbReference type="AlphaFoldDB" id="A0A6P4JCF0"/>
<organism evidence="2 3">
    <name type="scientific">Drosophila kikkawai</name>
    <name type="common">Fruit fly</name>
    <dbReference type="NCBI Taxonomy" id="30033"/>
    <lineage>
        <taxon>Eukaryota</taxon>
        <taxon>Metazoa</taxon>
        <taxon>Ecdysozoa</taxon>
        <taxon>Arthropoda</taxon>
        <taxon>Hexapoda</taxon>
        <taxon>Insecta</taxon>
        <taxon>Pterygota</taxon>
        <taxon>Neoptera</taxon>
        <taxon>Endopterygota</taxon>
        <taxon>Diptera</taxon>
        <taxon>Brachycera</taxon>
        <taxon>Muscomorpha</taxon>
        <taxon>Ephydroidea</taxon>
        <taxon>Drosophilidae</taxon>
        <taxon>Drosophila</taxon>
        <taxon>Sophophora</taxon>
    </lineage>
</organism>
<proteinExistence type="predicted"/>
<evidence type="ECO:0000256" key="1">
    <source>
        <dbReference type="SAM" id="SignalP"/>
    </source>
</evidence>